<evidence type="ECO:0000313" key="3">
    <source>
        <dbReference type="Proteomes" id="UP000702544"/>
    </source>
</evidence>
<dbReference type="EMBL" id="JAACAK010000009">
    <property type="protein sequence ID" value="NIR73710.1"/>
    <property type="molecule type" value="Genomic_DNA"/>
</dbReference>
<sequence>MHEPNDRINNVEYSLTRVAWEGAIGGVIGAAAVAIWFLAVDSLAGRPFYTPAVLGAQFFEAGAVADSSGMPQPTVVLVLGYTVVHGLAFVIAGLLIAAALGVFERTPPLLIPGAFLLVVFLELVYYIYVLTFVRPVLASVNWWEILIGNLVAVVSMLAYFWRRHPNLLQRLLRS</sequence>
<dbReference type="Proteomes" id="UP000702544">
    <property type="component" value="Unassembled WGS sequence"/>
</dbReference>
<keyword evidence="1" id="KW-0812">Transmembrane</keyword>
<dbReference type="AlphaFoldDB" id="A0AAE5CAV0"/>
<name>A0AAE5CAV0_9BACT</name>
<proteinExistence type="predicted"/>
<feature type="transmembrane region" description="Helical" evidence="1">
    <location>
        <begin position="140"/>
        <end position="161"/>
    </location>
</feature>
<feature type="transmembrane region" description="Helical" evidence="1">
    <location>
        <begin position="78"/>
        <end position="102"/>
    </location>
</feature>
<organism evidence="2 3">
    <name type="scientific">Candidatus Kutchimonas denitrificans</name>
    <dbReference type="NCBI Taxonomy" id="3056748"/>
    <lineage>
        <taxon>Bacteria</taxon>
        <taxon>Pseudomonadati</taxon>
        <taxon>Gemmatimonadota</taxon>
        <taxon>Gemmatimonadia</taxon>
        <taxon>Candidatus Palauibacterales</taxon>
        <taxon>Candidatus Palauibacteraceae</taxon>
        <taxon>Candidatus Kutchimonas</taxon>
    </lineage>
</organism>
<keyword evidence="1" id="KW-1133">Transmembrane helix</keyword>
<feature type="transmembrane region" description="Helical" evidence="1">
    <location>
        <begin position="20"/>
        <end position="39"/>
    </location>
</feature>
<evidence type="ECO:0000256" key="1">
    <source>
        <dbReference type="SAM" id="Phobius"/>
    </source>
</evidence>
<comment type="caution">
    <text evidence="2">The sequence shown here is derived from an EMBL/GenBank/DDBJ whole genome shotgun (WGS) entry which is preliminary data.</text>
</comment>
<gene>
    <name evidence="2" type="ORF">GWO12_01140</name>
</gene>
<accession>A0AAE5CAV0</accession>
<feature type="transmembrane region" description="Helical" evidence="1">
    <location>
        <begin position="109"/>
        <end position="128"/>
    </location>
</feature>
<reference evidence="2 3" key="1">
    <citation type="submission" date="2020-01" db="EMBL/GenBank/DDBJ databases">
        <title>Genomes assembled from Gulf of Kutch pelagic sediment metagenomes.</title>
        <authorList>
            <person name="Chandrashekar M."/>
            <person name="Mahajan M.S."/>
            <person name="Dave K.J."/>
            <person name="Vatsa P."/>
            <person name="Nathani N.M."/>
        </authorList>
    </citation>
    <scope>NUCLEOTIDE SEQUENCE [LARGE SCALE GENOMIC DNA]</scope>
    <source>
        <strain evidence="2">KS3-K002</strain>
    </source>
</reference>
<protein>
    <submittedName>
        <fullName evidence="2">Uncharacterized protein</fullName>
    </submittedName>
</protein>
<evidence type="ECO:0000313" key="2">
    <source>
        <dbReference type="EMBL" id="NIR73710.1"/>
    </source>
</evidence>
<keyword evidence="1" id="KW-0472">Membrane</keyword>